<dbReference type="Proteomes" id="UP000504603">
    <property type="component" value="Unplaced"/>
</dbReference>
<name>A0A6J1DEJ6_MOMCH</name>
<dbReference type="AlphaFoldDB" id="A0A6J1DEJ6"/>
<dbReference type="PANTHER" id="PTHR37733">
    <property type="entry name" value="SMAD/FHA DOMAIN-CONTAINING PROTEIN"/>
    <property type="match status" value="1"/>
</dbReference>
<gene>
    <name evidence="3" type="primary">LOC111020320</name>
</gene>
<dbReference type="OrthoDB" id="688570at2759"/>
<dbReference type="GeneID" id="111020320"/>
<dbReference type="CDD" id="cd22671">
    <property type="entry name" value="FHA_APTX-like"/>
    <property type="match status" value="1"/>
</dbReference>
<feature type="compositionally biased region" description="Basic and acidic residues" evidence="1">
    <location>
        <begin position="238"/>
        <end position="250"/>
    </location>
</feature>
<dbReference type="RefSeq" id="XP_022152655.1">
    <property type="nucleotide sequence ID" value="XM_022296963.1"/>
</dbReference>
<dbReference type="KEGG" id="mcha:111020320"/>
<evidence type="ECO:0000256" key="1">
    <source>
        <dbReference type="SAM" id="MobiDB-lite"/>
    </source>
</evidence>
<reference evidence="3" key="1">
    <citation type="submission" date="2025-08" db="UniProtKB">
        <authorList>
            <consortium name="RefSeq"/>
        </authorList>
    </citation>
    <scope>IDENTIFICATION</scope>
    <source>
        <strain evidence="3">OHB3-1</strain>
    </source>
</reference>
<feature type="compositionally biased region" description="Acidic residues" evidence="1">
    <location>
        <begin position="259"/>
        <end position="301"/>
    </location>
</feature>
<feature type="compositionally biased region" description="Acidic residues" evidence="1">
    <location>
        <begin position="208"/>
        <end position="221"/>
    </location>
</feature>
<feature type="compositionally biased region" description="Basic residues" evidence="1">
    <location>
        <begin position="226"/>
        <end position="237"/>
    </location>
</feature>
<feature type="region of interest" description="Disordered" evidence="1">
    <location>
        <begin position="182"/>
        <end position="301"/>
    </location>
</feature>
<evidence type="ECO:0000313" key="2">
    <source>
        <dbReference type="Proteomes" id="UP000504603"/>
    </source>
</evidence>
<dbReference type="Gene3D" id="2.60.200.20">
    <property type="match status" value="1"/>
</dbReference>
<sequence>MEIAGEDGSKLVVGEPVTIFGRGSGFASKDRTVSRRHLLIEAKTSENCDGAPVEPWISFEVIGRNPIWVRSGKNGEIRTFRRSEKGEIAPGESFCVGGQEPTWFKLNKIAEIEEGKRIVPKTEDQFAERLTRSSDSEDIDVSGIDPVKEFGFLVMGHEFECYGNRVIRDAKKWDWFLDEPRKGSDDDEDYGRRKRRGVRGKRKKGANSDDEDWTDENEDAVEMIAKAKKVQRPKYSTRSKDHNKTNKDQNKAANSNKDYDEEDEDDETLGGFIVDDEVDNEEQMDEDEEEEFSDDDDEDED</sequence>
<dbReference type="PANTHER" id="PTHR37733:SF1">
    <property type="entry name" value="SMAD_FHA DOMAIN-CONTAINING PROTEIN"/>
    <property type="match status" value="1"/>
</dbReference>
<keyword evidence="2" id="KW-1185">Reference proteome</keyword>
<organism evidence="2 3">
    <name type="scientific">Momordica charantia</name>
    <name type="common">Bitter gourd</name>
    <name type="synonym">Balsam pear</name>
    <dbReference type="NCBI Taxonomy" id="3673"/>
    <lineage>
        <taxon>Eukaryota</taxon>
        <taxon>Viridiplantae</taxon>
        <taxon>Streptophyta</taxon>
        <taxon>Embryophyta</taxon>
        <taxon>Tracheophyta</taxon>
        <taxon>Spermatophyta</taxon>
        <taxon>Magnoliopsida</taxon>
        <taxon>eudicotyledons</taxon>
        <taxon>Gunneridae</taxon>
        <taxon>Pentapetalae</taxon>
        <taxon>rosids</taxon>
        <taxon>fabids</taxon>
        <taxon>Cucurbitales</taxon>
        <taxon>Cucurbitaceae</taxon>
        <taxon>Momordiceae</taxon>
        <taxon>Momordica</taxon>
    </lineage>
</organism>
<accession>A0A6J1DEJ6</accession>
<dbReference type="SUPFAM" id="SSF49879">
    <property type="entry name" value="SMAD/FHA domain"/>
    <property type="match status" value="1"/>
</dbReference>
<dbReference type="InterPro" id="IPR008984">
    <property type="entry name" value="SMAD_FHA_dom_sf"/>
</dbReference>
<evidence type="ECO:0000313" key="3">
    <source>
        <dbReference type="RefSeq" id="XP_022152655.1"/>
    </source>
</evidence>
<feature type="compositionally biased region" description="Basic residues" evidence="1">
    <location>
        <begin position="192"/>
        <end position="205"/>
    </location>
</feature>
<proteinExistence type="predicted"/>
<protein>
    <submittedName>
        <fullName evidence="3">Protein bfr2</fullName>
    </submittedName>
</protein>